<keyword evidence="3" id="KW-0805">Transcription regulation</keyword>
<evidence type="ECO:0000256" key="4">
    <source>
        <dbReference type="ARBA" id="ARBA00023125"/>
    </source>
</evidence>
<comment type="similarity">
    <text evidence="1">Belongs to the poxviridae VETF large subunit family.</text>
</comment>
<protein>
    <recommendedName>
        <fullName evidence="2">Early transcription factor 82 kDa subunit</fullName>
    </recommendedName>
    <alternativeName>
        <fullName evidence="6">ETF large subunit</fullName>
    </alternativeName>
</protein>
<organism evidence="7 8">
    <name type="scientific">Orf virus</name>
    <name type="common">ORFV</name>
    <dbReference type="NCBI Taxonomy" id="10258"/>
    <lineage>
        <taxon>Viruses</taxon>
        <taxon>Varidnaviria</taxon>
        <taxon>Bamfordvirae</taxon>
        <taxon>Nucleocytoviricota</taxon>
        <taxon>Pokkesviricetes</taxon>
        <taxon>Chitovirales</taxon>
        <taxon>Poxviridae</taxon>
        <taxon>Chordopoxvirinae</taxon>
        <taxon>Parapoxvirus</taxon>
        <taxon>Parapoxvirus orf</taxon>
    </lineage>
</organism>
<evidence type="ECO:0000313" key="8">
    <source>
        <dbReference type="Proteomes" id="UP000103309"/>
    </source>
</evidence>
<dbReference type="Pfam" id="PF04441">
    <property type="entry name" value="Pox_VERT_large"/>
    <property type="match status" value="1"/>
</dbReference>
<evidence type="ECO:0000256" key="5">
    <source>
        <dbReference type="ARBA" id="ARBA00023163"/>
    </source>
</evidence>
<dbReference type="Proteomes" id="UP000103309">
    <property type="component" value="Segment"/>
</dbReference>
<proteinExistence type="inferred from homology"/>
<evidence type="ECO:0000256" key="1">
    <source>
        <dbReference type="ARBA" id="ARBA00005576"/>
    </source>
</evidence>
<keyword evidence="5" id="KW-0804">Transcription</keyword>
<dbReference type="InterPro" id="IPR007532">
    <property type="entry name" value="Poxvirus_early-TF_lsu"/>
</dbReference>
<reference evidence="7 8" key="1">
    <citation type="submission" date="2010-04" db="EMBL/GenBank/DDBJ databases">
        <title>Novel immune-modulators identified by a rapid, functional screen of the Parapox virus genome.</title>
        <authorList>
            <person name="McGuire M.J."/>
            <person name="Sykes K.F."/>
            <person name="Johnston S.A."/>
        </authorList>
    </citation>
    <scope>NUCLEOTIDE SEQUENCE [LARGE SCALE GENOMIC DNA]</scope>
    <source>
        <strain evidence="7">D1701</strain>
    </source>
</reference>
<evidence type="ECO:0000313" key="7">
    <source>
        <dbReference type="EMBL" id="ADY76728.1"/>
    </source>
</evidence>
<evidence type="ECO:0000256" key="2">
    <source>
        <dbReference type="ARBA" id="ARBA00018649"/>
    </source>
</evidence>
<accession>F1AXA1</accession>
<organismHost>
    <name type="scientific">Ovis aries</name>
    <name type="common">Sheep</name>
    <dbReference type="NCBI Taxonomy" id="9940"/>
</organismHost>
<dbReference type="GO" id="GO:0045893">
    <property type="term" value="P:positive regulation of DNA-templated transcription"/>
    <property type="evidence" value="ECO:0007669"/>
    <property type="project" value="InterPro"/>
</dbReference>
<keyword evidence="4" id="KW-0238">DNA-binding</keyword>
<organismHost>
    <name type="scientific">Homo sapiens</name>
    <name type="common">Human</name>
    <dbReference type="NCBI Taxonomy" id="9606"/>
</organismHost>
<name>F1AXA1_ORFV</name>
<organismHost>
    <name type="scientific">Capra hircus</name>
    <name type="common">Goat</name>
    <dbReference type="NCBI Taxonomy" id="9925"/>
</organismHost>
<sequence>MVSVMRKPRPASVAIRMYGATSTLFFFMTFSVRSASSDRNCRLTSRDVRKSSRCRKKPSDSLRSSSLLRCGYMRLLRAKKTVFSRAPARVASTLTSPRSMSASAPMSGTGWNMALPRDPRILFQFNAGYKYARATMLYTVAPQLVVLVGRHQEIERVLYLSLYDSVDEASPIYFFAKQYIQKDPEHVRRHILLTMRVRQLKGYLGSLLGLQDEIIVYSHKNNLEYSYVDNTIFNPFSPTQKKTLIRTDGILYNAYADACNFLVVWVARAADTSAPEFGSFEEPNNSILKFEERLIREFANLDLNMNVETKFNNIFRTNLRESGLRAIAQQSPDKRAEVGDFDILLSKTDDFFVSMTGTRFMLVDEPLNLSVWGPKGDLVISSDGKTLTVNDVGLFTKLIESMDVKMDRVKGDITYKVSLNTTITSKMKLDMETSFIFVETATNNILLSTDKRISIILAKSHVSVKVKNYIPNIEKYFTFLIVAISVMFNNVKQSSDFTKVETVYWSRICQNTKTKNRKPVIVQSLDADMAKVSNNFFKSETREVFVNGNGVMFSCMDPDGRYNSVGFLSIFHRLQRICIPCCFLRSQAHTDTFKSCVYDEEVDRSALNPYILNFGKVVTESKLSFLPIIFDKYFNEGLEADFEADNKRLRATAGYYVVHCFEGAIVRLRTVSEIVGYVNASGNVLISGDMVYFPMRLTETAATRILIQEIVHDVVRIRKDAATDAIHLDQDAGGRLASMFPHKAARRVVREENGLSLTTSGFFVDGKRFAPKLTSRFTAFVRNTTVPNAVSRHFAKLSRHVVTDAPDRFMKTWSVNCALKLGVEPDSARAPALLQEFYPQP</sequence>
<dbReference type="GO" id="GO:0003677">
    <property type="term" value="F:DNA binding"/>
    <property type="evidence" value="ECO:0007669"/>
    <property type="project" value="UniProtKB-KW"/>
</dbReference>
<evidence type="ECO:0000256" key="3">
    <source>
        <dbReference type="ARBA" id="ARBA00023015"/>
    </source>
</evidence>
<evidence type="ECO:0000256" key="6">
    <source>
        <dbReference type="ARBA" id="ARBA00029798"/>
    </source>
</evidence>
<dbReference type="EMBL" id="HM133903">
    <property type="protein sequence ID" value="ADY76728.1"/>
    <property type="molecule type" value="Genomic_DNA"/>
</dbReference>